<evidence type="ECO:0000256" key="1">
    <source>
        <dbReference type="SAM" id="MobiDB-lite"/>
    </source>
</evidence>
<proteinExistence type="predicted"/>
<dbReference type="InterPro" id="IPR021455">
    <property type="entry name" value="DUF3106"/>
</dbReference>
<accession>A0AAW8BAX4</accession>
<dbReference type="AlphaFoldDB" id="A0AAW8BAX4"/>
<keyword evidence="4" id="KW-1185">Reference proteome</keyword>
<feature type="chain" id="PRO_5043824123" evidence="2">
    <location>
        <begin position="30"/>
        <end position="178"/>
    </location>
</feature>
<evidence type="ECO:0000313" key="4">
    <source>
        <dbReference type="Proteomes" id="UP001178354"/>
    </source>
</evidence>
<dbReference type="EMBL" id="JAUUUU010000006">
    <property type="protein sequence ID" value="MDP1521353.1"/>
    <property type="molecule type" value="Genomic_DNA"/>
</dbReference>
<dbReference type="Pfam" id="PF11304">
    <property type="entry name" value="DUF3106"/>
    <property type="match status" value="1"/>
</dbReference>
<feature type="signal peptide" evidence="2">
    <location>
        <begin position="1"/>
        <end position="29"/>
    </location>
</feature>
<keyword evidence="2" id="KW-0732">Signal</keyword>
<reference evidence="3" key="2">
    <citation type="submission" date="2023-08" db="EMBL/GenBank/DDBJ databases">
        <authorList>
            <person name="Luo J."/>
        </authorList>
    </citation>
    <scope>NUCLEOTIDE SEQUENCE</scope>
    <source>
        <strain evidence="3">DSM 25064</strain>
    </source>
</reference>
<evidence type="ECO:0000313" key="3">
    <source>
        <dbReference type="EMBL" id="MDP1521353.1"/>
    </source>
</evidence>
<dbReference type="RefSeq" id="WP_305171015.1">
    <property type="nucleotide sequence ID" value="NZ_JAUUUU010000006.1"/>
</dbReference>
<feature type="compositionally biased region" description="Basic and acidic residues" evidence="1">
    <location>
        <begin position="70"/>
        <end position="114"/>
    </location>
</feature>
<reference evidence="3" key="1">
    <citation type="journal article" date="2010" name="Int. J. Syst. Evol. Microbiol.">
        <title>Porticoccus litoralis gen. nov., sp. nov., a gammaproteobacterium isolated from the Yellow Sea.</title>
        <authorList>
            <person name="Oh H.M."/>
            <person name="Kim H."/>
            <person name="Kim K.M."/>
            <person name="Min G.S."/>
            <person name="Cho J.C."/>
        </authorList>
    </citation>
    <scope>NUCLEOTIDE SEQUENCE</scope>
    <source>
        <strain evidence="3">DSM 25064</strain>
    </source>
</reference>
<organism evidence="3 4">
    <name type="scientific">Porticoccus litoralis</name>
    <dbReference type="NCBI Taxonomy" id="434086"/>
    <lineage>
        <taxon>Bacteria</taxon>
        <taxon>Pseudomonadati</taxon>
        <taxon>Pseudomonadota</taxon>
        <taxon>Gammaproteobacteria</taxon>
        <taxon>Cellvibrionales</taxon>
        <taxon>Porticoccaceae</taxon>
        <taxon>Porticoccus</taxon>
    </lineage>
</organism>
<comment type="caution">
    <text evidence="3">The sequence shown here is derived from an EMBL/GenBank/DDBJ whole genome shotgun (WGS) entry which is preliminary data.</text>
</comment>
<dbReference type="Proteomes" id="UP001178354">
    <property type="component" value="Unassembled WGS sequence"/>
</dbReference>
<sequence length="178" mass="21487">MKLINSKVTFRIGSTVMLMLTMLFSPALLASQQPVGNSWSQRADPAGARHNTQPPWEARHVPHAVIADNGEYRKNKQGTDKHWKDKNSKDKSWQDKDRKRRFEALSPEEQEKIRERRKAFKALPPEEQERIERAREKFRNLPPERREEIREKWRNMSPEQRKEYHRRMENDERNRNYQ</sequence>
<feature type="region of interest" description="Disordered" evidence="1">
    <location>
        <begin position="37"/>
        <end position="178"/>
    </location>
</feature>
<protein>
    <submittedName>
        <fullName evidence="3">DUF3106 domain-containing protein</fullName>
    </submittedName>
</protein>
<feature type="compositionally biased region" description="Basic and acidic residues" evidence="1">
    <location>
        <begin position="127"/>
        <end position="178"/>
    </location>
</feature>
<gene>
    <name evidence="3" type="ORF">Q8A57_10255</name>
</gene>
<name>A0AAW8BAX4_9GAMM</name>
<evidence type="ECO:0000256" key="2">
    <source>
        <dbReference type="SAM" id="SignalP"/>
    </source>
</evidence>